<dbReference type="GO" id="GO:0005506">
    <property type="term" value="F:iron ion binding"/>
    <property type="evidence" value="ECO:0007669"/>
    <property type="project" value="UniProtKB-UniRule"/>
</dbReference>
<evidence type="ECO:0000256" key="6">
    <source>
        <dbReference type="RuleBase" id="RU368020"/>
    </source>
</evidence>
<dbReference type="PANTHER" id="PTHR36923">
    <property type="entry name" value="FERREDOXIN"/>
    <property type="match status" value="1"/>
</dbReference>
<gene>
    <name evidence="7" type="ORF">A2480_04140</name>
</gene>
<dbReference type="GO" id="GO:0009055">
    <property type="term" value="F:electron transfer activity"/>
    <property type="evidence" value="ECO:0007669"/>
    <property type="project" value="UniProtKB-UniRule"/>
</dbReference>
<name>A0A1F7WC58_9BACT</name>
<keyword evidence="1 6" id="KW-0813">Transport</keyword>
<dbReference type="SUPFAM" id="SSF54862">
    <property type="entry name" value="4Fe-4S ferredoxins"/>
    <property type="match status" value="1"/>
</dbReference>
<proteinExistence type="predicted"/>
<comment type="caution">
    <text evidence="7">The sequence shown here is derived from an EMBL/GenBank/DDBJ whole genome shotgun (WGS) entry which is preliminary data.</text>
</comment>
<reference evidence="7 8" key="1">
    <citation type="journal article" date="2016" name="Nat. Commun.">
        <title>Thousands of microbial genomes shed light on interconnected biogeochemical processes in an aquifer system.</title>
        <authorList>
            <person name="Anantharaman K."/>
            <person name="Brown C.T."/>
            <person name="Hug L.A."/>
            <person name="Sharon I."/>
            <person name="Castelle C.J."/>
            <person name="Probst A.J."/>
            <person name="Thomas B.C."/>
            <person name="Singh A."/>
            <person name="Wilkins M.J."/>
            <person name="Karaoz U."/>
            <person name="Brodie E.L."/>
            <person name="Williams K.H."/>
            <person name="Hubbard S.S."/>
            <person name="Banfield J.F."/>
        </authorList>
    </citation>
    <scope>NUCLEOTIDE SEQUENCE [LARGE SCALE GENOMIC DNA]</scope>
</reference>
<evidence type="ECO:0000256" key="1">
    <source>
        <dbReference type="ARBA" id="ARBA00022448"/>
    </source>
</evidence>
<sequence length="93" mass="9892">MSEEKKIASIKVDRDSCIGAAPCVAAAGSVFELDAEQKAVLKRKSGERVSDQTGKIDLEDGDISDDTLLAAAQSCPVRAIYLYDESGNQIFPA</sequence>
<dbReference type="InterPro" id="IPR001080">
    <property type="entry name" value="3Fe4S_ferredoxin"/>
</dbReference>
<keyword evidence="5 6" id="KW-0411">Iron-sulfur</keyword>
<evidence type="ECO:0000313" key="8">
    <source>
        <dbReference type="Proteomes" id="UP000176988"/>
    </source>
</evidence>
<dbReference type="AlphaFoldDB" id="A0A1F7WC58"/>
<organism evidence="7 8">
    <name type="scientific">Candidatus Uhrbacteria bacterium RIFOXYC2_FULL_47_19</name>
    <dbReference type="NCBI Taxonomy" id="1802424"/>
    <lineage>
        <taxon>Bacteria</taxon>
        <taxon>Candidatus Uhriibacteriota</taxon>
    </lineage>
</organism>
<dbReference type="PRINTS" id="PR00352">
    <property type="entry name" value="3FE4SFRDOXIN"/>
</dbReference>
<dbReference type="EMBL" id="MGFG01000032">
    <property type="protein sequence ID" value="OGM00414.1"/>
    <property type="molecule type" value="Genomic_DNA"/>
</dbReference>
<evidence type="ECO:0000256" key="2">
    <source>
        <dbReference type="ARBA" id="ARBA00022723"/>
    </source>
</evidence>
<dbReference type="PANTHER" id="PTHR36923:SF3">
    <property type="entry name" value="FERREDOXIN"/>
    <property type="match status" value="1"/>
</dbReference>
<dbReference type="InterPro" id="IPR051269">
    <property type="entry name" value="Fe-S_cluster_ET"/>
</dbReference>
<keyword evidence="3 6" id="KW-0249">Electron transport</keyword>
<dbReference type="Proteomes" id="UP000176988">
    <property type="component" value="Unassembled WGS sequence"/>
</dbReference>
<comment type="function">
    <text evidence="6">Ferredoxins are iron-sulfur proteins that transfer electrons in a wide variety of metabolic reactions.</text>
</comment>
<evidence type="ECO:0000256" key="5">
    <source>
        <dbReference type="ARBA" id="ARBA00023014"/>
    </source>
</evidence>
<evidence type="ECO:0000256" key="4">
    <source>
        <dbReference type="ARBA" id="ARBA00023004"/>
    </source>
</evidence>
<evidence type="ECO:0000313" key="7">
    <source>
        <dbReference type="EMBL" id="OGM00414.1"/>
    </source>
</evidence>
<keyword evidence="4 6" id="KW-0408">Iron</keyword>
<dbReference type="STRING" id="1802424.A2480_04140"/>
<protein>
    <recommendedName>
        <fullName evidence="6">Ferredoxin</fullName>
    </recommendedName>
</protein>
<accession>A0A1F7WC58</accession>
<keyword evidence="2 6" id="KW-0479">Metal-binding</keyword>
<dbReference type="Gene3D" id="3.30.70.20">
    <property type="match status" value="1"/>
</dbReference>
<evidence type="ECO:0000256" key="3">
    <source>
        <dbReference type="ARBA" id="ARBA00022982"/>
    </source>
</evidence>
<dbReference type="Pfam" id="PF13459">
    <property type="entry name" value="Fer4_15"/>
    <property type="match status" value="1"/>
</dbReference>
<dbReference type="GO" id="GO:0051536">
    <property type="term" value="F:iron-sulfur cluster binding"/>
    <property type="evidence" value="ECO:0007669"/>
    <property type="project" value="UniProtKB-KW"/>
</dbReference>